<name>A0A836CBX4_9STRA</name>
<reference evidence="3" key="1">
    <citation type="submission" date="2021-02" db="EMBL/GenBank/DDBJ databases">
        <title>First Annotated Genome of the Yellow-green Alga Tribonema minus.</title>
        <authorList>
            <person name="Mahan K.M."/>
        </authorList>
    </citation>
    <scope>NUCLEOTIDE SEQUENCE</scope>
    <source>
        <strain evidence="3">UTEX B ZZ1240</strain>
    </source>
</reference>
<evidence type="ECO:0000259" key="2">
    <source>
        <dbReference type="Pfam" id="PF06916"/>
    </source>
</evidence>
<dbReference type="EMBL" id="JAFCMP010000514">
    <property type="protein sequence ID" value="KAG5178556.1"/>
    <property type="molecule type" value="Genomic_DNA"/>
</dbReference>
<evidence type="ECO:0000313" key="3">
    <source>
        <dbReference type="EMBL" id="KAG5178556.1"/>
    </source>
</evidence>
<accession>A0A836CBX4</accession>
<dbReference type="Proteomes" id="UP000664859">
    <property type="component" value="Unassembled WGS sequence"/>
</dbReference>
<feature type="domain" description="DUF1279" evidence="2">
    <location>
        <begin position="105"/>
        <end position="189"/>
    </location>
</feature>
<evidence type="ECO:0000313" key="4">
    <source>
        <dbReference type="Proteomes" id="UP000664859"/>
    </source>
</evidence>
<comment type="caution">
    <text evidence="3">The sequence shown here is derived from an EMBL/GenBank/DDBJ whole genome shotgun (WGS) entry which is preliminary data.</text>
</comment>
<proteinExistence type="predicted"/>
<dbReference type="InterPro" id="IPR045866">
    <property type="entry name" value="FAM210A/B-like"/>
</dbReference>
<evidence type="ECO:0000256" key="1">
    <source>
        <dbReference type="SAM" id="MobiDB-lite"/>
    </source>
</evidence>
<feature type="region of interest" description="Disordered" evidence="1">
    <location>
        <begin position="50"/>
        <end position="94"/>
    </location>
</feature>
<keyword evidence="4" id="KW-1185">Reference proteome</keyword>
<gene>
    <name evidence="3" type="ORF">JKP88DRAFT_329071</name>
</gene>
<dbReference type="InterPro" id="IPR009688">
    <property type="entry name" value="FAM210A/B-like_dom"/>
</dbReference>
<dbReference type="PANTHER" id="PTHR21377">
    <property type="entry name" value="PROTEIN FAM210B, MITOCHONDRIAL"/>
    <property type="match status" value="1"/>
</dbReference>
<dbReference type="OrthoDB" id="426386at2759"/>
<sequence length="219" mass="23727">MLTGARQLSKAHLPAMRTVIRSTLLSAARRHPAFGLCPCGAQIQKLQHSAKSKHERGWEPRRRSSHTYPIAGYEPMAREDDRTPESSTASTTKDKKWSLQYTMGRFKHIMKEYGPVAATLHGSVFLTTLGGMYAALEKGLDINALLAQLPFIDGAALGSGGAGGQLAVAYGATLMTGPARTILTVVATPKVAHVWHAYIKSRPAPLIKPKKDSARKQES</sequence>
<dbReference type="Pfam" id="PF06916">
    <property type="entry name" value="FAM210A-B_dom"/>
    <property type="match status" value="1"/>
</dbReference>
<protein>
    <recommendedName>
        <fullName evidence="2">DUF1279 domain-containing protein</fullName>
    </recommendedName>
</protein>
<dbReference type="PANTHER" id="PTHR21377:SF0">
    <property type="entry name" value="PROTEIN FAM210B, MITOCHONDRIAL"/>
    <property type="match status" value="1"/>
</dbReference>
<dbReference type="GO" id="GO:0005739">
    <property type="term" value="C:mitochondrion"/>
    <property type="evidence" value="ECO:0007669"/>
    <property type="project" value="TreeGrafter"/>
</dbReference>
<dbReference type="AlphaFoldDB" id="A0A836CBX4"/>
<organism evidence="3 4">
    <name type="scientific">Tribonema minus</name>
    <dbReference type="NCBI Taxonomy" id="303371"/>
    <lineage>
        <taxon>Eukaryota</taxon>
        <taxon>Sar</taxon>
        <taxon>Stramenopiles</taxon>
        <taxon>Ochrophyta</taxon>
        <taxon>PX clade</taxon>
        <taxon>Xanthophyceae</taxon>
        <taxon>Tribonematales</taxon>
        <taxon>Tribonemataceae</taxon>
        <taxon>Tribonema</taxon>
    </lineage>
</organism>